<sequence>MLLTPFMLTLALLASCSSPPKPPTVDESRKRPVNTAVAVDLQVCKNDLQNTRLLATESTTLAQASAATLASVSAHQQALVSLQRRDQPPPQANSVYTVQFEYGSSRVDLALNSATVLIDEAKAAPLVLLRGRTDGDADTPAEARIARQRAEAVKAYLVAAGVDPSRIRPTYQPVGDHVAANDSAAGRTLNRRVEIEVYRANPVAKELARRGNSFADGEHHG</sequence>
<gene>
    <name evidence="3" type="ORF">DI603_20175</name>
</gene>
<dbReference type="SUPFAM" id="SSF103088">
    <property type="entry name" value="OmpA-like"/>
    <property type="match status" value="1"/>
</dbReference>
<name>A0A2W5D7A6_9BURK</name>
<feature type="domain" description="OmpA-like" evidence="2">
    <location>
        <begin position="87"/>
        <end position="201"/>
    </location>
</feature>
<dbReference type="EMBL" id="QFOD01000025">
    <property type="protein sequence ID" value="PZP28015.1"/>
    <property type="molecule type" value="Genomic_DNA"/>
</dbReference>
<keyword evidence="1" id="KW-0472">Membrane</keyword>
<dbReference type="Proteomes" id="UP000249633">
    <property type="component" value="Unassembled WGS sequence"/>
</dbReference>
<dbReference type="InterPro" id="IPR036737">
    <property type="entry name" value="OmpA-like_sf"/>
</dbReference>
<organism evidence="3 4">
    <name type="scientific">Roseateles depolymerans</name>
    <dbReference type="NCBI Taxonomy" id="76731"/>
    <lineage>
        <taxon>Bacteria</taxon>
        <taxon>Pseudomonadati</taxon>
        <taxon>Pseudomonadota</taxon>
        <taxon>Betaproteobacteria</taxon>
        <taxon>Burkholderiales</taxon>
        <taxon>Sphaerotilaceae</taxon>
        <taxon>Roseateles</taxon>
    </lineage>
</organism>
<accession>A0A2W5D7A6</accession>
<dbReference type="CDD" id="cd07185">
    <property type="entry name" value="OmpA_C-like"/>
    <property type="match status" value="1"/>
</dbReference>
<evidence type="ECO:0000259" key="2">
    <source>
        <dbReference type="PROSITE" id="PS51123"/>
    </source>
</evidence>
<dbReference type="GO" id="GO:0016020">
    <property type="term" value="C:membrane"/>
    <property type="evidence" value="ECO:0007669"/>
    <property type="project" value="UniProtKB-UniRule"/>
</dbReference>
<evidence type="ECO:0000313" key="3">
    <source>
        <dbReference type="EMBL" id="PZP28015.1"/>
    </source>
</evidence>
<dbReference type="AlphaFoldDB" id="A0A2W5D7A6"/>
<proteinExistence type="predicted"/>
<dbReference type="InterPro" id="IPR006665">
    <property type="entry name" value="OmpA-like"/>
</dbReference>
<protein>
    <recommendedName>
        <fullName evidence="2">OmpA-like domain-containing protein</fullName>
    </recommendedName>
</protein>
<dbReference type="PROSITE" id="PS51123">
    <property type="entry name" value="OMPA_2"/>
    <property type="match status" value="1"/>
</dbReference>
<dbReference type="Gene3D" id="3.30.1330.60">
    <property type="entry name" value="OmpA-like domain"/>
    <property type="match status" value="1"/>
</dbReference>
<evidence type="ECO:0000313" key="4">
    <source>
        <dbReference type="Proteomes" id="UP000249633"/>
    </source>
</evidence>
<dbReference type="Pfam" id="PF00691">
    <property type="entry name" value="OmpA"/>
    <property type="match status" value="1"/>
</dbReference>
<comment type="caution">
    <text evidence="3">The sequence shown here is derived from an EMBL/GenBank/DDBJ whole genome shotgun (WGS) entry which is preliminary data.</text>
</comment>
<evidence type="ECO:0000256" key="1">
    <source>
        <dbReference type="PROSITE-ProRule" id="PRU00473"/>
    </source>
</evidence>
<reference evidence="3 4" key="1">
    <citation type="submission" date="2017-08" db="EMBL/GenBank/DDBJ databases">
        <title>Infants hospitalized years apart are colonized by the same room-sourced microbial strains.</title>
        <authorList>
            <person name="Brooks B."/>
            <person name="Olm M.R."/>
            <person name="Firek B.A."/>
            <person name="Baker R."/>
            <person name="Thomas B.C."/>
            <person name="Morowitz M.J."/>
            <person name="Banfield J.F."/>
        </authorList>
    </citation>
    <scope>NUCLEOTIDE SEQUENCE [LARGE SCALE GENOMIC DNA]</scope>
    <source>
        <strain evidence="3">S2_012_000_R2_81</strain>
    </source>
</reference>